<comment type="caution">
    <text evidence="1">The sequence shown here is derived from an EMBL/GenBank/DDBJ whole genome shotgun (WGS) entry which is preliminary data.</text>
</comment>
<dbReference type="Proteomes" id="UP000233551">
    <property type="component" value="Unassembled WGS sequence"/>
</dbReference>
<gene>
    <name evidence="1" type="ORF">CRG98_002791</name>
</gene>
<sequence>MPSLMLSTDASSAALLGPPTTSPLSGPLVRMVKSSIRRDAHPSDLYPQVINDCETGTLLVVVAMASLMLSTGASSAALLGPPTTSPLSGPLVHMARSSIQRDGASLSMRPNPLATAVTDTGAAARVMAAATTSAASSTMVDAMEAVATASSTTNCLYMNFCIEFQ</sequence>
<protein>
    <submittedName>
        <fullName evidence="1">Uncharacterized protein</fullName>
    </submittedName>
</protein>
<organism evidence="1 2">
    <name type="scientific">Punica granatum</name>
    <name type="common">Pomegranate</name>
    <dbReference type="NCBI Taxonomy" id="22663"/>
    <lineage>
        <taxon>Eukaryota</taxon>
        <taxon>Viridiplantae</taxon>
        <taxon>Streptophyta</taxon>
        <taxon>Embryophyta</taxon>
        <taxon>Tracheophyta</taxon>
        <taxon>Spermatophyta</taxon>
        <taxon>Magnoliopsida</taxon>
        <taxon>eudicotyledons</taxon>
        <taxon>Gunneridae</taxon>
        <taxon>Pentapetalae</taxon>
        <taxon>rosids</taxon>
        <taxon>malvids</taxon>
        <taxon>Myrtales</taxon>
        <taxon>Lythraceae</taxon>
        <taxon>Punica</taxon>
    </lineage>
</organism>
<proteinExistence type="predicted"/>
<dbReference type="EMBL" id="PGOL01000108">
    <property type="protein sequence ID" value="PKI76805.1"/>
    <property type="molecule type" value="Genomic_DNA"/>
</dbReference>
<evidence type="ECO:0000313" key="2">
    <source>
        <dbReference type="Proteomes" id="UP000233551"/>
    </source>
</evidence>
<dbReference type="AlphaFoldDB" id="A0A2I0L7Y5"/>
<evidence type="ECO:0000313" key="1">
    <source>
        <dbReference type="EMBL" id="PKI76805.1"/>
    </source>
</evidence>
<name>A0A2I0L7Y5_PUNGR</name>
<reference evidence="1 2" key="1">
    <citation type="submission" date="2017-11" db="EMBL/GenBank/DDBJ databases">
        <title>De-novo sequencing of pomegranate (Punica granatum L.) genome.</title>
        <authorList>
            <person name="Akparov Z."/>
            <person name="Amiraslanov A."/>
            <person name="Hajiyeva S."/>
            <person name="Abbasov M."/>
            <person name="Kaur K."/>
            <person name="Hamwieh A."/>
            <person name="Solovyev V."/>
            <person name="Salamov A."/>
            <person name="Braich B."/>
            <person name="Kosarev P."/>
            <person name="Mahmoud A."/>
            <person name="Hajiyev E."/>
            <person name="Babayeva S."/>
            <person name="Izzatullayeva V."/>
            <person name="Mammadov A."/>
            <person name="Mammadov A."/>
            <person name="Sharifova S."/>
            <person name="Ojaghi J."/>
            <person name="Eynullazada K."/>
            <person name="Bayramov B."/>
            <person name="Abdulazimova A."/>
            <person name="Shahmuradov I."/>
        </authorList>
    </citation>
    <scope>NUCLEOTIDE SEQUENCE [LARGE SCALE GENOMIC DNA]</scope>
    <source>
        <strain evidence="2">cv. AG2017</strain>
        <tissue evidence="1">Leaf</tissue>
    </source>
</reference>
<accession>A0A2I0L7Y5</accession>
<keyword evidence="2" id="KW-1185">Reference proteome</keyword>